<gene>
    <name evidence="1" type="ORF">HYALB_00005194</name>
</gene>
<reference evidence="1" key="1">
    <citation type="submission" date="2021-07" db="EMBL/GenBank/DDBJ databases">
        <authorList>
            <person name="Durling M."/>
        </authorList>
    </citation>
    <scope>NUCLEOTIDE SEQUENCE</scope>
</reference>
<name>A0A9N9LVT0_9HELO</name>
<dbReference type="EMBL" id="CAJVRM010000351">
    <property type="protein sequence ID" value="CAG8980020.1"/>
    <property type="molecule type" value="Genomic_DNA"/>
</dbReference>
<accession>A0A9N9LVT0</accession>
<dbReference type="AlphaFoldDB" id="A0A9N9LVT0"/>
<dbReference type="Proteomes" id="UP000701801">
    <property type="component" value="Unassembled WGS sequence"/>
</dbReference>
<organism evidence="1 2">
    <name type="scientific">Hymenoscyphus albidus</name>
    <dbReference type="NCBI Taxonomy" id="595503"/>
    <lineage>
        <taxon>Eukaryota</taxon>
        <taxon>Fungi</taxon>
        <taxon>Dikarya</taxon>
        <taxon>Ascomycota</taxon>
        <taxon>Pezizomycotina</taxon>
        <taxon>Leotiomycetes</taxon>
        <taxon>Helotiales</taxon>
        <taxon>Helotiaceae</taxon>
        <taxon>Hymenoscyphus</taxon>
    </lineage>
</organism>
<protein>
    <submittedName>
        <fullName evidence="1">Uncharacterized protein</fullName>
    </submittedName>
</protein>
<keyword evidence="2" id="KW-1185">Reference proteome</keyword>
<proteinExistence type="predicted"/>
<comment type="caution">
    <text evidence="1">The sequence shown here is derived from an EMBL/GenBank/DDBJ whole genome shotgun (WGS) entry which is preliminary data.</text>
</comment>
<evidence type="ECO:0000313" key="1">
    <source>
        <dbReference type="EMBL" id="CAG8980020.1"/>
    </source>
</evidence>
<sequence length="127" mass="13355">MYPAATHARRLVALPTLRVPVEIPECDVGDLHLGGSGEGAVVAVVLRDGGPRVGAVDEEVFEEEIKRHRSPHPRHRFLGIVPGISIPVYAADAVAVDGDAGAGEDEVRGVVLEGDRVRVGSPVVEVV</sequence>
<evidence type="ECO:0000313" key="2">
    <source>
        <dbReference type="Proteomes" id="UP000701801"/>
    </source>
</evidence>